<protein>
    <submittedName>
        <fullName evidence="1">Uncharacterized protein</fullName>
    </submittedName>
</protein>
<organism evidence="1 2">
    <name type="scientific">Moniliophthora roreri (strain MCA 2997)</name>
    <name type="common">Cocoa frosty pod rot fungus</name>
    <name type="synonym">Crinipellis roreri</name>
    <dbReference type="NCBI Taxonomy" id="1381753"/>
    <lineage>
        <taxon>Eukaryota</taxon>
        <taxon>Fungi</taxon>
        <taxon>Dikarya</taxon>
        <taxon>Basidiomycota</taxon>
        <taxon>Agaricomycotina</taxon>
        <taxon>Agaricomycetes</taxon>
        <taxon>Agaricomycetidae</taxon>
        <taxon>Agaricales</taxon>
        <taxon>Marasmiineae</taxon>
        <taxon>Marasmiaceae</taxon>
        <taxon>Moniliophthora</taxon>
    </lineage>
</organism>
<sequence>MQELVLKGYVSNKLLSFPVNLNFTPELREVELHTPPLFSLEALSHFLAYNKDRQTIISIDDVPPAAENQMSTASVRLYENLPQINDILSDIEKFAHSSKHADKKCLGSYDHAQFYVVDPYELLMGPGNRLIHEKAYALKVVLR</sequence>
<name>V2W586_MONRO</name>
<evidence type="ECO:0000313" key="2">
    <source>
        <dbReference type="Proteomes" id="UP000017559"/>
    </source>
</evidence>
<evidence type="ECO:0000313" key="1">
    <source>
        <dbReference type="EMBL" id="ESK81988.1"/>
    </source>
</evidence>
<accession>V2W586</accession>
<dbReference type="KEGG" id="mrr:Moror_8441"/>
<keyword evidence="2" id="KW-1185">Reference proteome</keyword>
<gene>
    <name evidence="1" type="ORF">Moror_8441</name>
</gene>
<dbReference type="Proteomes" id="UP000017559">
    <property type="component" value="Unassembled WGS sequence"/>
</dbReference>
<proteinExistence type="predicted"/>
<dbReference type="AlphaFoldDB" id="V2W586"/>
<dbReference type="HOGENOM" id="CLU_1806688_0_0_1"/>
<comment type="caution">
    <text evidence="1">The sequence shown here is derived from an EMBL/GenBank/DDBJ whole genome shotgun (WGS) entry which is preliminary data.</text>
</comment>
<dbReference type="EMBL" id="AWSO01002123">
    <property type="protein sequence ID" value="ESK81988.1"/>
    <property type="molecule type" value="Genomic_DNA"/>
</dbReference>
<reference evidence="1 2" key="1">
    <citation type="journal article" date="2014" name="BMC Genomics">
        <title>Genome and secretome analysis of the hemibiotrophic fungal pathogen, Moniliophthora roreri, which causes frosty pod rot disease of cacao: mechanisms of the biotrophic and necrotrophic phases.</title>
        <authorList>
            <person name="Meinhardt L.W."/>
            <person name="Costa G.G.L."/>
            <person name="Thomazella D.P.T."/>
            <person name="Teixeira P.J.P.L."/>
            <person name="Carazzolle M.F."/>
            <person name="Schuster S.C."/>
            <person name="Carlson J.E."/>
            <person name="Guiltinan M.J."/>
            <person name="Mieczkowski P."/>
            <person name="Farmer A."/>
            <person name="Ramaraj T."/>
            <person name="Crozier J."/>
            <person name="Davis R.E."/>
            <person name="Shao J."/>
            <person name="Melnick R.L."/>
            <person name="Pereira G.A.G."/>
            <person name="Bailey B.A."/>
        </authorList>
    </citation>
    <scope>NUCLEOTIDE SEQUENCE [LARGE SCALE GENOMIC DNA]</scope>
    <source>
        <strain evidence="1 2">MCA 2997</strain>
    </source>
</reference>